<dbReference type="RefSeq" id="WP_321562397.1">
    <property type="nucleotide sequence ID" value="NZ_CP139558.1"/>
</dbReference>
<accession>A0ABZ0TLH7</accession>
<sequence>MNRILATLMLAVHLFNIGGYLLLNQYLVYRSNKFATEQISRGKYDVNNLIQIKIKQHLPQIHDWQTYVRVSGQIQFNGRAYNYVKLRMTRDTMFVQCIPNYETTQLLNENIICAKQTNDIPVSKKAHESSGKKTGVDNKYSFPIVDYTFFATAPPVEKPCTFIQINIKNPPATIAGRPPESIA</sequence>
<protein>
    <submittedName>
        <fullName evidence="1">Uncharacterized protein</fullName>
    </submittedName>
</protein>
<dbReference type="EMBL" id="CP139558">
    <property type="protein sequence ID" value="WPU93247.1"/>
    <property type="molecule type" value="Genomic_DNA"/>
</dbReference>
<dbReference type="Proteomes" id="UP001324380">
    <property type="component" value="Chromosome"/>
</dbReference>
<evidence type="ECO:0000313" key="2">
    <source>
        <dbReference type="Proteomes" id="UP001324380"/>
    </source>
</evidence>
<keyword evidence="2" id="KW-1185">Reference proteome</keyword>
<gene>
    <name evidence="1" type="ORF">SNE25_28405</name>
</gene>
<evidence type="ECO:0000313" key="1">
    <source>
        <dbReference type="EMBL" id="WPU93247.1"/>
    </source>
</evidence>
<proteinExistence type="predicted"/>
<organism evidence="1 2">
    <name type="scientific">Mucilaginibacter sabulilitoris</name>
    <dbReference type="NCBI Taxonomy" id="1173583"/>
    <lineage>
        <taxon>Bacteria</taxon>
        <taxon>Pseudomonadati</taxon>
        <taxon>Bacteroidota</taxon>
        <taxon>Sphingobacteriia</taxon>
        <taxon>Sphingobacteriales</taxon>
        <taxon>Sphingobacteriaceae</taxon>
        <taxon>Mucilaginibacter</taxon>
    </lineage>
</organism>
<name>A0ABZ0TLH7_9SPHI</name>
<reference evidence="1 2" key="1">
    <citation type="submission" date="2023-11" db="EMBL/GenBank/DDBJ databases">
        <title>Analysis of the Genomes of Mucilaginibacter gossypii cycad 4 and M. sabulilitoris SNA2: microbes with the potential for plant growth promotion.</title>
        <authorList>
            <person name="Hirsch A.M."/>
            <person name="Humm E."/>
            <person name="Rubbi M."/>
            <person name="Del Vecchio G."/>
            <person name="Ha S.M."/>
            <person name="Pellegrini M."/>
            <person name="Gunsalus R.P."/>
        </authorList>
    </citation>
    <scope>NUCLEOTIDE SEQUENCE [LARGE SCALE GENOMIC DNA]</scope>
    <source>
        <strain evidence="1 2">SNA2</strain>
    </source>
</reference>